<reference evidence="2 3" key="1">
    <citation type="submission" date="2012-06" db="EMBL/GenBank/DDBJ databases">
        <title>Complete genome of Terriglobus roseus DSM 18391.</title>
        <authorList>
            <consortium name="US DOE Joint Genome Institute (JGI-PGF)"/>
            <person name="Lucas S."/>
            <person name="Copeland A."/>
            <person name="Lapidus A."/>
            <person name="Glavina del Rio T."/>
            <person name="Dalin E."/>
            <person name="Tice H."/>
            <person name="Bruce D."/>
            <person name="Goodwin L."/>
            <person name="Pitluck S."/>
            <person name="Peters L."/>
            <person name="Mikhailova N."/>
            <person name="Munk A.C.C."/>
            <person name="Kyrpides N."/>
            <person name="Mavromatis K."/>
            <person name="Ivanova N."/>
            <person name="Brettin T."/>
            <person name="Detter J.C."/>
            <person name="Han C."/>
            <person name="Larimer F."/>
            <person name="Land M."/>
            <person name="Hauser L."/>
            <person name="Markowitz V."/>
            <person name="Cheng J.-F."/>
            <person name="Hugenholtz P."/>
            <person name="Woyke T."/>
            <person name="Wu D."/>
            <person name="Brambilla E."/>
            <person name="Klenk H.-P."/>
            <person name="Eisen J.A."/>
        </authorList>
    </citation>
    <scope>NUCLEOTIDE SEQUENCE [LARGE SCALE GENOMIC DNA]</scope>
    <source>
        <strain evidence="3">DSM 18391 / NRRL B-41598 / KBS 63</strain>
    </source>
</reference>
<dbReference type="HOGENOM" id="CLU_569575_0_0_0"/>
<feature type="signal peptide" evidence="1">
    <location>
        <begin position="1"/>
        <end position="29"/>
    </location>
</feature>
<gene>
    <name evidence="2" type="ordered locus">Terro_0002</name>
</gene>
<dbReference type="EMBL" id="CP003379">
    <property type="protein sequence ID" value="AFL86354.1"/>
    <property type="molecule type" value="Genomic_DNA"/>
</dbReference>
<keyword evidence="1" id="KW-0732">Signal</keyword>
<accession>I3ZAT6</accession>
<name>I3ZAT6_TERRK</name>
<dbReference type="KEGG" id="trs:Terro_0002"/>
<evidence type="ECO:0000256" key="1">
    <source>
        <dbReference type="SAM" id="SignalP"/>
    </source>
</evidence>
<proteinExistence type="predicted"/>
<evidence type="ECO:0000313" key="3">
    <source>
        <dbReference type="Proteomes" id="UP000006056"/>
    </source>
</evidence>
<dbReference type="Pfam" id="PF07642">
    <property type="entry name" value="BBP2"/>
    <property type="match status" value="1"/>
</dbReference>
<dbReference type="STRING" id="926566.Terro_0002"/>
<protein>
    <recommendedName>
        <fullName evidence="4">Beta-barrel porin-2, OmpL-like. bbp2</fullName>
    </recommendedName>
</protein>
<dbReference type="eggNOG" id="COG2067">
    <property type="taxonomic scope" value="Bacteria"/>
</dbReference>
<organism evidence="2 3">
    <name type="scientific">Terriglobus roseus (strain DSM 18391 / NRRL B-41598 / KBS 63)</name>
    <dbReference type="NCBI Taxonomy" id="926566"/>
    <lineage>
        <taxon>Bacteria</taxon>
        <taxon>Pseudomonadati</taxon>
        <taxon>Acidobacteriota</taxon>
        <taxon>Terriglobia</taxon>
        <taxon>Terriglobales</taxon>
        <taxon>Acidobacteriaceae</taxon>
        <taxon>Terriglobus</taxon>
    </lineage>
</organism>
<dbReference type="AlphaFoldDB" id="I3ZAT6"/>
<dbReference type="InterPro" id="IPR011486">
    <property type="entry name" value="BBP2"/>
</dbReference>
<dbReference type="Proteomes" id="UP000006056">
    <property type="component" value="Chromosome"/>
</dbReference>
<evidence type="ECO:0008006" key="4">
    <source>
        <dbReference type="Google" id="ProtNLM"/>
    </source>
</evidence>
<sequence>MKSRRLRTRRVRAVLLASGLAFGLRPAYAQQPIPQLQAPPSPNNPSSVQDVIRGNFVQRLARFYVADWRGKLPAGPATVRRAFDSPIDSPPYPAGDWLYGGSPTIGVPDTTVYPLMTALKLQNSRTKVYGWAKGTYNQSTSHDNNYPLVFASAPNTARLHQVVTFIERLPDTVQNKHFDWGYHVTALYYGIDYRFTTTKGFLSGQLLVSNRTYGYDPLTEYVDLYFPVKDGLNIRVGRFLELPGLDTPLAPANYTMTRSLVYAAEPVTQTGVVATLKLNKQWIVQLGLTAGHDVAPWSSDHKPSLIACLNYSSATNHDNIYACANGINDGKYAYDNVQQYDVVWSHRFNAKWHIASEGWVMYQRDVPNVSQNVENPVPTESGTLGAMCAPGQLRCFAPEYALVSYLNREISPSLTVGFRADLLNDKKGQRTGTATKYTETTLYMNRYFGSTFLVQTDLRFDHSWDKLGYNNGKARNQLVGGISLVYRY</sequence>
<keyword evidence="3" id="KW-1185">Reference proteome</keyword>
<feature type="chain" id="PRO_5003684404" description="Beta-barrel porin-2, OmpL-like. bbp2" evidence="1">
    <location>
        <begin position="30"/>
        <end position="488"/>
    </location>
</feature>
<evidence type="ECO:0000313" key="2">
    <source>
        <dbReference type="EMBL" id="AFL86354.1"/>
    </source>
</evidence>